<dbReference type="EMBL" id="FNED01000001">
    <property type="protein sequence ID" value="SDI07119.1"/>
    <property type="molecule type" value="Genomic_DNA"/>
</dbReference>
<evidence type="ECO:0000256" key="3">
    <source>
        <dbReference type="ARBA" id="ARBA00023239"/>
    </source>
</evidence>
<reference evidence="5 6" key="1">
    <citation type="submission" date="2016-10" db="EMBL/GenBank/DDBJ databases">
        <authorList>
            <person name="de Groot N.N."/>
        </authorList>
    </citation>
    <scope>NUCLEOTIDE SEQUENCE [LARGE SCALE GENOMIC DNA]</scope>
    <source>
        <strain evidence="5 6">DSM 2895</strain>
    </source>
</reference>
<evidence type="ECO:0000313" key="5">
    <source>
        <dbReference type="EMBL" id="SDI07119.1"/>
    </source>
</evidence>
<accession>A0A0K2WGC9</accession>
<sequence length="103" mass="11754">MMKMAKLSKEQIELNLSKIPGWTLEDDTYIQRKVAFGNFSEALTFVNQVGKFAEDAHHHPEIDIRYNKVVLRLTTKEENGLTGRDFALAQKINQIPLAQPKAI</sequence>
<proteinExistence type="inferred from homology"/>
<gene>
    <name evidence="5" type="ORF">SAMN04487909_101440</name>
</gene>
<evidence type="ECO:0000256" key="4">
    <source>
        <dbReference type="HAMAP-Rule" id="MF_00434"/>
    </source>
</evidence>
<dbReference type="HAMAP" id="MF_00434">
    <property type="entry name" value="Pterin_4_alpha"/>
    <property type="match status" value="1"/>
</dbReference>
<dbReference type="GO" id="GO:0008124">
    <property type="term" value="F:4-alpha-hydroxytetrahydrobiopterin dehydratase activity"/>
    <property type="evidence" value="ECO:0007669"/>
    <property type="project" value="UniProtKB-UniRule"/>
</dbReference>
<dbReference type="NCBIfam" id="NF002017">
    <property type="entry name" value="PRK00823.1-2"/>
    <property type="match status" value="1"/>
</dbReference>
<name>A0A0K2WGC9_ANEMI</name>
<dbReference type="EC" id="4.2.1.96" evidence="4"/>
<keyword evidence="3 4" id="KW-0456">Lyase</keyword>
<organism evidence="5 6">
    <name type="scientific">Aneurinibacillus migulanus</name>
    <name type="common">Bacillus migulanus</name>
    <dbReference type="NCBI Taxonomy" id="47500"/>
    <lineage>
        <taxon>Bacteria</taxon>
        <taxon>Bacillati</taxon>
        <taxon>Bacillota</taxon>
        <taxon>Bacilli</taxon>
        <taxon>Bacillales</taxon>
        <taxon>Paenibacillaceae</taxon>
        <taxon>Aneurinibacillus group</taxon>
        <taxon>Aneurinibacillus</taxon>
    </lineage>
</organism>
<dbReference type="SUPFAM" id="SSF55248">
    <property type="entry name" value="PCD-like"/>
    <property type="match status" value="1"/>
</dbReference>
<dbReference type="AlphaFoldDB" id="A0A0K2WGC9"/>
<dbReference type="PANTHER" id="PTHR12599">
    <property type="entry name" value="PTERIN-4-ALPHA-CARBINOLAMINE DEHYDRATASE"/>
    <property type="match status" value="1"/>
</dbReference>
<dbReference type="Pfam" id="PF01329">
    <property type="entry name" value="Pterin_4a"/>
    <property type="match status" value="1"/>
</dbReference>
<dbReference type="RefSeq" id="WP_052520541.1">
    <property type="nucleotide sequence ID" value="NZ_BJOA01000004.1"/>
</dbReference>
<evidence type="ECO:0000256" key="1">
    <source>
        <dbReference type="ARBA" id="ARBA00001554"/>
    </source>
</evidence>
<dbReference type="Proteomes" id="UP000182836">
    <property type="component" value="Unassembled WGS sequence"/>
</dbReference>
<dbReference type="PANTHER" id="PTHR12599:SF0">
    <property type="entry name" value="PTERIN-4-ALPHA-CARBINOLAMINE DEHYDRATASE"/>
    <property type="match status" value="1"/>
</dbReference>
<evidence type="ECO:0000313" key="6">
    <source>
        <dbReference type="Proteomes" id="UP000182836"/>
    </source>
</evidence>
<dbReference type="InterPro" id="IPR036428">
    <property type="entry name" value="PCD_sf"/>
</dbReference>
<comment type="catalytic activity">
    <reaction evidence="1 4">
        <text>(4aS,6R)-4a-hydroxy-L-erythro-5,6,7,8-tetrahydrobiopterin = (6R)-L-erythro-6,7-dihydrobiopterin + H2O</text>
        <dbReference type="Rhea" id="RHEA:11920"/>
        <dbReference type="ChEBI" id="CHEBI:15377"/>
        <dbReference type="ChEBI" id="CHEBI:15642"/>
        <dbReference type="ChEBI" id="CHEBI:43120"/>
        <dbReference type="EC" id="4.2.1.96"/>
    </reaction>
</comment>
<dbReference type="GO" id="GO:0006729">
    <property type="term" value="P:tetrahydrobiopterin biosynthetic process"/>
    <property type="evidence" value="ECO:0007669"/>
    <property type="project" value="InterPro"/>
</dbReference>
<dbReference type="InterPro" id="IPR001533">
    <property type="entry name" value="Pterin_deHydtase"/>
</dbReference>
<comment type="similarity">
    <text evidence="2 4">Belongs to the pterin-4-alpha-carbinolamine dehydratase family.</text>
</comment>
<dbReference type="Gene3D" id="3.30.1360.20">
    <property type="entry name" value="Transcriptional coactivator/pterin dehydratase"/>
    <property type="match status" value="1"/>
</dbReference>
<dbReference type="CDD" id="cd00488">
    <property type="entry name" value="PCD_DCoH"/>
    <property type="match status" value="1"/>
</dbReference>
<evidence type="ECO:0000256" key="2">
    <source>
        <dbReference type="ARBA" id="ARBA00006472"/>
    </source>
</evidence>
<protein>
    <recommendedName>
        <fullName evidence="4">Putative pterin-4-alpha-carbinolamine dehydratase</fullName>
        <shortName evidence="4">PHS</shortName>
        <ecNumber evidence="4">4.2.1.96</ecNumber>
    </recommendedName>
    <alternativeName>
        <fullName evidence="4">4-alpha-hydroxy-tetrahydropterin dehydratase</fullName>
    </alternativeName>
    <alternativeName>
        <fullName evidence="4">Pterin carbinolamine dehydratase</fullName>
        <shortName evidence="4">PCD</shortName>
    </alternativeName>
</protein>